<reference evidence="8" key="1">
    <citation type="submission" date="2021-01" db="EMBL/GenBank/DDBJ databases">
        <authorList>
            <person name="Corre E."/>
            <person name="Pelletier E."/>
            <person name="Niang G."/>
            <person name="Scheremetjew M."/>
            <person name="Finn R."/>
            <person name="Kale V."/>
            <person name="Holt S."/>
            <person name="Cochrane G."/>
            <person name="Meng A."/>
            <person name="Brown T."/>
            <person name="Cohen L."/>
        </authorList>
    </citation>
    <scope>NUCLEOTIDE SEQUENCE</scope>
    <source>
        <strain evidence="8">CCMP1243</strain>
    </source>
</reference>
<dbReference type="Pfam" id="PF06426">
    <property type="entry name" value="SATase_N"/>
    <property type="match status" value="1"/>
</dbReference>
<dbReference type="InterPro" id="IPR001451">
    <property type="entry name" value="Hexapep"/>
</dbReference>
<gene>
    <name evidence="8" type="ORF">RMAR1173_LOCUS17773</name>
</gene>
<protein>
    <recommendedName>
        <fullName evidence="3">serine O-acetyltransferase</fullName>
        <ecNumber evidence="3">2.3.1.30</ecNumber>
    </recommendedName>
</protein>
<organism evidence="8">
    <name type="scientific">Rhizochromulina marina</name>
    <dbReference type="NCBI Taxonomy" id="1034831"/>
    <lineage>
        <taxon>Eukaryota</taxon>
        <taxon>Sar</taxon>
        <taxon>Stramenopiles</taxon>
        <taxon>Ochrophyta</taxon>
        <taxon>Dictyochophyceae</taxon>
        <taxon>Rhizochromulinales</taxon>
        <taxon>Rhizochromulina</taxon>
    </lineage>
</organism>
<comment type="pathway">
    <text evidence="1">Amino-acid biosynthesis; L-cysteine biosynthesis; L-cysteine from L-serine: step 1/2.</text>
</comment>
<dbReference type="CDD" id="cd03354">
    <property type="entry name" value="LbH_SAT"/>
    <property type="match status" value="1"/>
</dbReference>
<dbReference type="InterPro" id="IPR011004">
    <property type="entry name" value="Trimer_LpxA-like_sf"/>
</dbReference>
<dbReference type="Gene3D" id="1.10.3130.10">
    <property type="entry name" value="serine acetyltransferase, domain 1"/>
    <property type="match status" value="1"/>
</dbReference>
<dbReference type="NCBIfam" id="NF041874">
    <property type="entry name" value="EPS_EpsC"/>
    <property type="match status" value="1"/>
</dbReference>
<dbReference type="PANTHER" id="PTHR42811">
    <property type="entry name" value="SERINE ACETYLTRANSFERASE"/>
    <property type="match status" value="1"/>
</dbReference>
<dbReference type="InterPro" id="IPR018357">
    <property type="entry name" value="Hexapep_transf_CS"/>
</dbReference>
<evidence type="ECO:0000313" key="8">
    <source>
        <dbReference type="EMBL" id="CAD9706782.1"/>
    </source>
</evidence>
<accession>A0A7S2SRF1</accession>
<keyword evidence="4" id="KW-0028">Amino-acid biosynthesis</keyword>
<dbReference type="FunFam" id="2.160.10.10:FF:000002">
    <property type="entry name" value="Serine acetyltransferase"/>
    <property type="match status" value="1"/>
</dbReference>
<dbReference type="InterPro" id="IPR010493">
    <property type="entry name" value="Ser_AcTrfase_N"/>
</dbReference>
<evidence type="ECO:0000256" key="6">
    <source>
        <dbReference type="ARBA" id="ARBA00023315"/>
    </source>
</evidence>
<keyword evidence="6" id="KW-0012">Acyltransferase</keyword>
<dbReference type="Pfam" id="PF00132">
    <property type="entry name" value="Hexapep"/>
    <property type="match status" value="1"/>
</dbReference>
<dbReference type="EC" id="2.3.1.30" evidence="3"/>
<dbReference type="EMBL" id="HBHJ01026891">
    <property type="protein sequence ID" value="CAD9706782.1"/>
    <property type="molecule type" value="Transcribed_RNA"/>
</dbReference>
<dbReference type="UniPathway" id="UPA00136">
    <property type="reaction ID" value="UER00199"/>
</dbReference>
<evidence type="ECO:0000256" key="2">
    <source>
        <dbReference type="ARBA" id="ARBA00007274"/>
    </source>
</evidence>
<dbReference type="GO" id="GO:0006535">
    <property type="term" value="P:cysteine biosynthetic process from serine"/>
    <property type="evidence" value="ECO:0007669"/>
    <property type="project" value="InterPro"/>
</dbReference>
<dbReference type="PROSITE" id="PS00101">
    <property type="entry name" value="HEXAPEP_TRANSFERASES"/>
    <property type="match status" value="1"/>
</dbReference>
<dbReference type="GO" id="GO:0005737">
    <property type="term" value="C:cytoplasm"/>
    <property type="evidence" value="ECO:0007669"/>
    <property type="project" value="InterPro"/>
</dbReference>
<dbReference type="InterPro" id="IPR053376">
    <property type="entry name" value="Serine_acetyltransferase"/>
</dbReference>
<comment type="similarity">
    <text evidence="2">Belongs to the transferase hexapeptide repeat family.</text>
</comment>
<evidence type="ECO:0000259" key="7">
    <source>
        <dbReference type="Pfam" id="PF06426"/>
    </source>
</evidence>
<name>A0A7S2SRF1_9STRA</name>
<keyword evidence="5" id="KW-0808">Transferase</keyword>
<feature type="domain" description="Serine acetyltransferase N-terminal" evidence="7">
    <location>
        <begin position="1"/>
        <end position="25"/>
    </location>
</feature>
<dbReference type="InterPro" id="IPR045304">
    <property type="entry name" value="LbH_SAT"/>
</dbReference>
<sequence length="309" mass="32083">MDRDPAADGPLNALLNFKGFHALQTYRAAHILYHTPGRQPLALWLQSRASQVFGADIHPAARLGEGLFLDHATGVVIGATAATGPNCSFLHGVTLGATGKDGGGERHPKLGANVLVGCGASILGNIQIGDNAKIGASSIVLRPIPAGATAVGVPAKVVGGTPPVGKPVETIAGKEAGMATAGAPLKKLEESPDVDTDLSLSDCQHSFCCVWSFLTQQGEQAVGPKAVTYPVLRGVLEPLGVEEFDLSSLFFNLDVEQNGAIPLAELQQRWDNAVKACPKFAARSEELLRSMYNKLREAGGGCSKAGSGM</sequence>
<dbReference type="GO" id="GO:0009001">
    <property type="term" value="F:serine O-acetyltransferase activity"/>
    <property type="evidence" value="ECO:0007669"/>
    <property type="project" value="UniProtKB-EC"/>
</dbReference>
<dbReference type="InterPro" id="IPR042122">
    <property type="entry name" value="Ser_AcTrfase_N_sf"/>
</dbReference>
<dbReference type="SUPFAM" id="SSF51161">
    <property type="entry name" value="Trimeric LpxA-like enzymes"/>
    <property type="match status" value="1"/>
</dbReference>
<dbReference type="AlphaFoldDB" id="A0A7S2SRF1"/>
<evidence type="ECO:0000256" key="1">
    <source>
        <dbReference type="ARBA" id="ARBA00004876"/>
    </source>
</evidence>
<evidence type="ECO:0000256" key="3">
    <source>
        <dbReference type="ARBA" id="ARBA00013266"/>
    </source>
</evidence>
<proteinExistence type="inferred from homology"/>
<evidence type="ECO:0000256" key="4">
    <source>
        <dbReference type="ARBA" id="ARBA00022605"/>
    </source>
</evidence>
<dbReference type="Gene3D" id="2.160.10.10">
    <property type="entry name" value="Hexapeptide repeat proteins"/>
    <property type="match status" value="1"/>
</dbReference>
<evidence type="ECO:0000256" key="5">
    <source>
        <dbReference type="ARBA" id="ARBA00022679"/>
    </source>
</evidence>